<feature type="compositionally biased region" description="Acidic residues" evidence="1">
    <location>
        <begin position="2108"/>
        <end position="2117"/>
    </location>
</feature>
<dbReference type="PROSITE" id="PS50096">
    <property type="entry name" value="IQ"/>
    <property type="match status" value="1"/>
</dbReference>
<feature type="compositionally biased region" description="Basic residues" evidence="1">
    <location>
        <begin position="1081"/>
        <end position="1101"/>
    </location>
</feature>
<dbReference type="EMBL" id="CYKH01001400">
    <property type="protein sequence ID" value="CUG86862.1"/>
    <property type="molecule type" value="Genomic_DNA"/>
</dbReference>
<feature type="region of interest" description="Disordered" evidence="1">
    <location>
        <begin position="314"/>
        <end position="335"/>
    </location>
</feature>
<feature type="compositionally biased region" description="Acidic residues" evidence="1">
    <location>
        <begin position="824"/>
        <end position="845"/>
    </location>
</feature>
<feature type="compositionally biased region" description="Low complexity" evidence="1">
    <location>
        <begin position="2135"/>
        <end position="2151"/>
    </location>
</feature>
<evidence type="ECO:0000313" key="2">
    <source>
        <dbReference type="EMBL" id="CUG86862.1"/>
    </source>
</evidence>
<feature type="compositionally biased region" description="Basic and acidic residues" evidence="1">
    <location>
        <begin position="1"/>
        <end position="11"/>
    </location>
</feature>
<feature type="region of interest" description="Disordered" evidence="1">
    <location>
        <begin position="592"/>
        <end position="613"/>
    </location>
</feature>
<feature type="region of interest" description="Disordered" evidence="1">
    <location>
        <begin position="536"/>
        <end position="577"/>
    </location>
</feature>
<accession>A0A0S4J9Q3</accession>
<feature type="region of interest" description="Disordered" evidence="1">
    <location>
        <begin position="1"/>
        <end position="40"/>
    </location>
</feature>
<dbReference type="Proteomes" id="UP000051952">
    <property type="component" value="Unassembled WGS sequence"/>
</dbReference>
<evidence type="ECO:0000256" key="1">
    <source>
        <dbReference type="SAM" id="MobiDB-lite"/>
    </source>
</evidence>
<evidence type="ECO:0000313" key="3">
    <source>
        <dbReference type="Proteomes" id="UP000051952"/>
    </source>
</evidence>
<feature type="compositionally biased region" description="Basic and acidic residues" evidence="1">
    <location>
        <begin position="2088"/>
        <end position="2104"/>
    </location>
</feature>
<reference evidence="3" key="1">
    <citation type="submission" date="2015-09" db="EMBL/GenBank/DDBJ databases">
        <authorList>
            <consortium name="Pathogen Informatics"/>
        </authorList>
    </citation>
    <scope>NUCLEOTIDE SEQUENCE [LARGE SCALE GENOMIC DNA]</scope>
    <source>
        <strain evidence="3">Lake Konstanz</strain>
    </source>
</reference>
<proteinExistence type="predicted"/>
<keyword evidence="3" id="KW-1185">Reference proteome</keyword>
<feature type="compositionally biased region" description="Polar residues" evidence="1">
    <location>
        <begin position="314"/>
        <end position="325"/>
    </location>
</feature>
<feature type="region of interest" description="Disordered" evidence="1">
    <location>
        <begin position="909"/>
        <end position="929"/>
    </location>
</feature>
<protein>
    <submittedName>
        <fullName evidence="2">Uncharacterized protein</fullName>
    </submittedName>
</protein>
<name>A0A0S4J9Q3_BODSA</name>
<feature type="compositionally biased region" description="Polar residues" evidence="1">
    <location>
        <begin position="1121"/>
        <end position="1138"/>
    </location>
</feature>
<feature type="region of interest" description="Disordered" evidence="1">
    <location>
        <begin position="1600"/>
        <end position="1625"/>
    </location>
</feature>
<dbReference type="VEuPathDB" id="TriTrypDB:BSAL_07085"/>
<dbReference type="CDD" id="cd23767">
    <property type="entry name" value="IQCD"/>
    <property type="match status" value="1"/>
</dbReference>
<sequence length="2151" mass="240834">MPLKRTSDDRSGFVIRSQPNIQKTIQASRRATTPSTQLRAQTPQPILSDVTLRYCDKRLMEMQAEVVERLEQRRKLSITPPPFSSSKRGASSAAVATVVDVEQLPVKDGEEEATPVSPVDAEVPSQGLLRAVDVAPPQQSGVVVVAQTSPTSEGVAPPPSHEIPTVANKRTKKRVTEEAQVQFPPEVIAEYIPGVTSALLEDAARRHKRAQRRRKDYIKLQKYQRKPVANEHELFPELVTDIAREEDVDDTLEKNKMTNASKESVSPTSAAAAVSMGNEGGVESPRVSPAPILFTTPQKFDFSPQRYRQLQVAEQTVSPPTSPCQDPQEDQSGAVKVHRMPETAEYQHMIRMQRAQQTQWKQQPRVWDLGMVREKQPTAKRLADTMSGSHQPFLSQSSMDLQSSEQFSNSENAPFSPLAATSPIPRLNFDFTGKGKQATPLVPRLMLPLVLPSMGGAPNAVVDASRGLVIPKLNIPSIARAEDSSHGGVSPTSVVAELTSSCESQALRPRVMALSSRSEAETAVSSSELVPLIARRGTSAGGGGHMSDAMSPVPSTQHTRSVARGHVHSSDDDDDDEDVDALRQQFADFLKQTGNHHDSKGHPDDDDDDDAKANVRPFVLPNTFVRYSMSNIRSASTSGTLQRNANLKRMDSLIDDSDRSTSYFSKTVKIIWGSSTPDAEPSSIARTAPCRLVVELSFRPGRHHFDARHLYQLMDPYAEYVLDLEAGNRGGKLLAVYGYSELQCLKAIAAMMSRVRGGESYLLADCYCAPSPNQAHEMLLESPRDEDIEEDDRLPATQHSSKRKRKGRRGSEVVSFVGSPDVLDPTDGDDHTQDEENDLDDDESVPDSMAWFKRHATVIDTAVVNHHAPGAVQQFIAAVEKQKRQKIQKSKRMKKRKSSSIALASALSGAAASGGDGSGSFVPPPPDADEVEVEKDLTLFIAEGDEVKGLEGIDLTVTVVEDEPEEDDVEEIDNPLGRTMSKVKKVQSIFSIKEMEDDDVQKALENNTWSIMELVARSKYSPEELRRMKSHAVAQKRATLTKAQLHKMERMQQNAMTSLKEFRDAKQSADDDGASSTTSKKSQRKPRKRNAKALHAKRKKKIADEETHNNSPNRAAMEAAKSQTIEGEQQAPDASSTSEKAKSDENIHLSVDIGVAMSESIIISPSHEGELLHSMDSQLLVVTTEDPSPEAMSRQKRQEVDDAEALALFAEFLQQYATSEKVAVIVPICSYEDPSLLPVPNAESDAEDLIFLLHQVDYDIVVMAPPTALVAPGPDATQEELDEYNDQVEFDRKRWFLTPSAENISEVTECLLRQNQGGKYCCVSLFLITRGFTGTLARRVSYPYERSDHLIALTMDSDTNDLNTENTINPRTLAHRMKKATGKVPMIFVDTYPLPDIPNSDSYAVYLNALTAPPPQSSNFGRFAQVQQPTGAPQRVPAPSFLSFTAQPEDGGSELLCQYPKHAGGLGTYYFKRALEGRACPPKSLVATMSNMIWFLSAKLQKRGCKIQHNAVVPKGYSSLRPYFDLSTVYDSAYEMQRNLAAAHVVEVTSGARIHVNCRVQLDQSMYVTESDSFLFAHEYWTRQFRRDLHKILYPKKHDQQPMLTQSGGKGGKSGGGKQQQPIIKPRPEKAMRLRCILCRCVSDNLVVQYPDCADLLFDEKRFRAVERDVGRIAEKCDVIQQEEPHGFAFAHGLHLLSQASGAATNRAGGGGQRPVELVRGSKAQRNSTLDFDARRFSCQDLNLKLMKEYVRSRAPHTSIPLSLRPFLPSGFIKLQFFGLRKRLQQDFAMNYLISGCQRVTIPGTSLVSLFKRPSMLWGEIAVDFVGNRRDLRKVDRLMRQQALNARGGDSIMLLRVELDLYETTEHIAAQSIQRIFRGHLVRRVLKDQRHYSNEESLAREELREEERAAWYHLMLQFYGIYKRMLEAFEDRNRFDMYFEEQENRWYLIVEARRLLQAAYDRGRARIMTEEGLDSMPLLADVVALHLAAAEAFDYAWIMAFHWHIHGSAWDRYYLEMDVYQEILRVRNVFRDETALERYQLGYLMEHPTPPSTMLDSGRSIIRGIQEERARKDRKRVKERLQQAAEQARQRQREEEEYAERQRLEMGTMEEAEEETELPVHHENEHHHQQEVIPVVVAESSSDAEVLPPAG</sequence>
<feature type="compositionally biased region" description="Basic and acidic residues" evidence="1">
    <location>
        <begin position="1060"/>
        <end position="1069"/>
    </location>
</feature>
<feature type="compositionally biased region" description="Gly residues" evidence="1">
    <location>
        <begin position="1608"/>
        <end position="1618"/>
    </location>
</feature>
<feature type="region of interest" description="Disordered" evidence="1">
    <location>
        <begin position="785"/>
        <end position="845"/>
    </location>
</feature>
<organism evidence="2 3">
    <name type="scientific">Bodo saltans</name>
    <name type="common">Flagellated protozoan</name>
    <dbReference type="NCBI Taxonomy" id="75058"/>
    <lineage>
        <taxon>Eukaryota</taxon>
        <taxon>Discoba</taxon>
        <taxon>Euglenozoa</taxon>
        <taxon>Kinetoplastea</taxon>
        <taxon>Metakinetoplastina</taxon>
        <taxon>Eubodonida</taxon>
        <taxon>Bodonidae</taxon>
        <taxon>Bodo</taxon>
    </lineage>
</organism>
<gene>
    <name evidence="2" type="ORF">BSAL_07085</name>
</gene>
<feature type="region of interest" description="Disordered" evidence="1">
    <location>
        <begin position="1059"/>
        <end position="1145"/>
    </location>
</feature>
<feature type="compositionally biased region" description="Polar residues" evidence="1">
    <location>
        <begin position="17"/>
        <end position="40"/>
    </location>
</feature>
<feature type="region of interest" description="Disordered" evidence="1">
    <location>
        <begin position="2072"/>
        <end position="2151"/>
    </location>
</feature>
<feature type="compositionally biased region" description="Basic and acidic residues" evidence="1">
    <location>
        <begin position="2118"/>
        <end position="2130"/>
    </location>
</feature>